<accession>A0ABT7YKN8</accession>
<dbReference type="SUPFAM" id="SSF53474">
    <property type="entry name" value="alpha/beta-Hydrolases"/>
    <property type="match status" value="1"/>
</dbReference>
<sequence length="380" mass="40468">MRRQAKRLLLGATALAVTAGATVAAISTAQAETTEPTANAAPALAIPEPGGAFDTGTTQLHLVDEGRPDVWVPESDRELMVTMWYPTAETEGATAPYMTAEEGALFGAQLQLPGELLASVETNSVAGAEPLADDGSLPLVVLSPGFSFPRATLTGMAEELASQGYAVAAVGHTYEAPISFPDGRTTECLTCRHEDLDDQTLVPNRAEDLSFVLDELTGDDPAWENAGVIDAERIAVGGHSIGGASSHRAMHADERFDAGFNLDGTFFALDPHKLDRPFMMVGGGDDHGSPGQDKTWDKAWKKLDDWKRWITVSGTTHSSMTDFGPLGEQAGMNQDDLDGNRSNEIARALVTGFVDTHLRGESAPVLDPSTDWPELVFHNP</sequence>
<dbReference type="Proteomes" id="UP001171902">
    <property type="component" value="Unassembled WGS sequence"/>
</dbReference>
<dbReference type="InterPro" id="IPR029058">
    <property type="entry name" value="AB_hydrolase_fold"/>
</dbReference>
<protein>
    <recommendedName>
        <fullName evidence="7">Alpha/beta hydrolase</fullName>
    </recommendedName>
</protein>
<dbReference type="Pfam" id="PF03403">
    <property type="entry name" value="PAF-AH_p_II"/>
    <property type="match status" value="2"/>
</dbReference>
<evidence type="ECO:0008006" key="7">
    <source>
        <dbReference type="Google" id="ProtNLM"/>
    </source>
</evidence>
<dbReference type="Gene3D" id="3.40.50.1820">
    <property type="entry name" value="alpha/beta hydrolase"/>
    <property type="match status" value="1"/>
</dbReference>
<keyword evidence="2" id="KW-0442">Lipid degradation</keyword>
<evidence type="ECO:0000256" key="1">
    <source>
        <dbReference type="ARBA" id="ARBA00022801"/>
    </source>
</evidence>
<keyword evidence="6" id="KW-1185">Reference proteome</keyword>
<feature type="chain" id="PRO_5045958984" description="Alpha/beta hydrolase" evidence="4">
    <location>
        <begin position="25"/>
        <end position="380"/>
    </location>
</feature>
<name>A0ABT7YKN8_9ACTN</name>
<comment type="caution">
    <text evidence="5">The sequence shown here is derived from an EMBL/GenBank/DDBJ whole genome shotgun (WGS) entry which is preliminary data.</text>
</comment>
<keyword evidence="1" id="KW-0378">Hydrolase</keyword>
<dbReference type="PANTHER" id="PTHR10272">
    <property type="entry name" value="PLATELET-ACTIVATING FACTOR ACETYLHYDROLASE"/>
    <property type="match status" value="1"/>
</dbReference>
<evidence type="ECO:0000256" key="3">
    <source>
        <dbReference type="ARBA" id="ARBA00023098"/>
    </source>
</evidence>
<dbReference type="RefSeq" id="WP_289955026.1">
    <property type="nucleotide sequence ID" value="NZ_JAUEMJ010000001.1"/>
</dbReference>
<proteinExistence type="predicted"/>
<evidence type="ECO:0000313" key="6">
    <source>
        <dbReference type="Proteomes" id="UP001171902"/>
    </source>
</evidence>
<evidence type="ECO:0000256" key="4">
    <source>
        <dbReference type="SAM" id="SignalP"/>
    </source>
</evidence>
<feature type="signal peptide" evidence="4">
    <location>
        <begin position="1"/>
        <end position="24"/>
    </location>
</feature>
<dbReference type="PANTHER" id="PTHR10272:SF0">
    <property type="entry name" value="PLATELET-ACTIVATING FACTOR ACETYLHYDROLASE"/>
    <property type="match status" value="1"/>
</dbReference>
<reference evidence="5" key="1">
    <citation type="submission" date="2023-06" db="EMBL/GenBank/DDBJ databases">
        <title>Gycomyces niveus sp.nov., a novel actinomycete isolated from soil in Shouguang.</title>
        <authorList>
            <person name="Yang X."/>
            <person name="Zhao J."/>
        </authorList>
    </citation>
    <scope>NUCLEOTIDE SEQUENCE</scope>
    <source>
        <strain evidence="5">NEAU C2</strain>
    </source>
</reference>
<organism evidence="5 6">
    <name type="scientific">Glycomyces tritici</name>
    <dbReference type="NCBI Taxonomy" id="2665176"/>
    <lineage>
        <taxon>Bacteria</taxon>
        <taxon>Bacillati</taxon>
        <taxon>Actinomycetota</taxon>
        <taxon>Actinomycetes</taxon>
        <taxon>Glycomycetales</taxon>
        <taxon>Glycomycetaceae</taxon>
        <taxon>Glycomyces</taxon>
    </lineage>
</organism>
<evidence type="ECO:0000313" key="5">
    <source>
        <dbReference type="EMBL" id="MDN3238833.1"/>
    </source>
</evidence>
<evidence type="ECO:0000256" key="2">
    <source>
        <dbReference type="ARBA" id="ARBA00022963"/>
    </source>
</evidence>
<keyword evidence="4" id="KW-0732">Signal</keyword>
<keyword evidence="3" id="KW-0443">Lipid metabolism</keyword>
<gene>
    <name evidence="5" type="ORF">QWI33_03775</name>
</gene>
<dbReference type="EMBL" id="JAUEMJ010000001">
    <property type="protein sequence ID" value="MDN3238833.1"/>
    <property type="molecule type" value="Genomic_DNA"/>
</dbReference>